<dbReference type="PANTHER" id="PTHR42920">
    <property type="entry name" value="OS03G0707200 PROTEIN-RELATED"/>
    <property type="match status" value="1"/>
</dbReference>
<evidence type="ECO:0000313" key="9">
    <source>
        <dbReference type="Proteomes" id="UP000430120"/>
    </source>
</evidence>
<dbReference type="SUPFAM" id="SSF103481">
    <property type="entry name" value="Multidrug resistance efflux transporter EmrE"/>
    <property type="match status" value="2"/>
</dbReference>
<feature type="transmembrane region" description="Helical" evidence="6">
    <location>
        <begin position="157"/>
        <end position="176"/>
    </location>
</feature>
<keyword evidence="9" id="KW-1185">Reference proteome</keyword>
<feature type="transmembrane region" description="Helical" evidence="6">
    <location>
        <begin position="276"/>
        <end position="294"/>
    </location>
</feature>
<dbReference type="Proteomes" id="UP000430120">
    <property type="component" value="Unassembled WGS sequence"/>
</dbReference>
<feature type="domain" description="EamA" evidence="7">
    <location>
        <begin position="13"/>
        <end position="142"/>
    </location>
</feature>
<comment type="subcellular location">
    <subcellularLocation>
        <location evidence="1">Cell membrane</location>
        <topology evidence="1">Multi-pass membrane protein</topology>
    </subcellularLocation>
</comment>
<feature type="domain" description="EamA" evidence="7">
    <location>
        <begin position="157"/>
        <end position="293"/>
    </location>
</feature>
<protein>
    <submittedName>
        <fullName evidence="8">DMT family transporter</fullName>
    </submittedName>
</protein>
<reference evidence="8 9" key="1">
    <citation type="submission" date="2019-09" db="EMBL/GenBank/DDBJ databases">
        <title>Draft genome sequences of 48 bacterial type strains from the CCUG.</title>
        <authorList>
            <person name="Tunovic T."/>
            <person name="Pineiro-Iglesias B."/>
            <person name="Unosson C."/>
            <person name="Inganas E."/>
            <person name="Ohlen M."/>
            <person name="Cardew S."/>
            <person name="Jensie-Markopoulos S."/>
            <person name="Salva-Serra F."/>
            <person name="Jaen-Luchoro D."/>
            <person name="Karlsson R."/>
            <person name="Svensson-Stadler L."/>
            <person name="Chun J."/>
            <person name="Moore E."/>
        </authorList>
    </citation>
    <scope>NUCLEOTIDE SEQUENCE [LARGE SCALE GENOMIC DNA]</scope>
    <source>
        <strain evidence="8 9">CCUG 30977</strain>
    </source>
</reference>
<dbReference type="AlphaFoldDB" id="A0A643FF16"/>
<feature type="transmembrane region" description="Helical" evidence="6">
    <location>
        <begin position="188"/>
        <end position="206"/>
    </location>
</feature>
<dbReference type="Pfam" id="PF00892">
    <property type="entry name" value="EamA"/>
    <property type="match status" value="2"/>
</dbReference>
<keyword evidence="3 6" id="KW-0812">Transmembrane</keyword>
<keyword evidence="2" id="KW-1003">Cell membrane</keyword>
<evidence type="ECO:0000256" key="6">
    <source>
        <dbReference type="SAM" id="Phobius"/>
    </source>
</evidence>
<dbReference type="InterPro" id="IPR000620">
    <property type="entry name" value="EamA_dom"/>
</dbReference>
<evidence type="ECO:0000259" key="7">
    <source>
        <dbReference type="Pfam" id="PF00892"/>
    </source>
</evidence>
<accession>A0A643FF16</accession>
<keyword evidence="4 6" id="KW-1133">Transmembrane helix</keyword>
<dbReference type="PANTHER" id="PTHR42920:SF5">
    <property type="entry name" value="EAMA DOMAIN-CONTAINING PROTEIN"/>
    <property type="match status" value="1"/>
</dbReference>
<feature type="transmembrane region" description="Helical" evidence="6">
    <location>
        <begin position="126"/>
        <end position="145"/>
    </location>
</feature>
<dbReference type="InterPro" id="IPR037185">
    <property type="entry name" value="EmrE-like"/>
</dbReference>
<dbReference type="InterPro" id="IPR051258">
    <property type="entry name" value="Diverse_Substrate_Transporter"/>
</dbReference>
<name>A0A643FF16_IDEDE</name>
<proteinExistence type="predicted"/>
<dbReference type="RefSeq" id="WP_151123014.1">
    <property type="nucleotide sequence ID" value="NZ_CP088081.1"/>
</dbReference>
<comment type="caution">
    <text evidence="8">The sequence shown here is derived from an EMBL/GenBank/DDBJ whole genome shotgun (WGS) entry which is preliminary data.</text>
</comment>
<evidence type="ECO:0000256" key="1">
    <source>
        <dbReference type="ARBA" id="ARBA00004651"/>
    </source>
</evidence>
<feature type="transmembrane region" description="Helical" evidence="6">
    <location>
        <begin position="9"/>
        <end position="27"/>
    </location>
</feature>
<feature type="transmembrane region" description="Helical" evidence="6">
    <location>
        <begin position="218"/>
        <end position="239"/>
    </location>
</feature>
<dbReference type="OrthoDB" id="8586862at2"/>
<feature type="transmembrane region" description="Helical" evidence="6">
    <location>
        <begin position="33"/>
        <end position="53"/>
    </location>
</feature>
<feature type="transmembrane region" description="Helical" evidence="6">
    <location>
        <begin position="98"/>
        <end position="119"/>
    </location>
</feature>
<gene>
    <name evidence="8" type="ORF">F7Q92_04775</name>
</gene>
<sequence length="306" mass="32187">MRTSSSRGLAYASLAASMALVGSYVGLSKLLVAVFPIFLLAWLRFGLAALAMVRWVQRAPGEAPLSPADRRLLFLESFLGNFLFSICMLFGVAATSAVAAGVVMAGIPAAVALLSRLWLKEALRPRVMAGVVCAVAGIALLALSRHGSNAAAPAPRWGYGLLLGAVFCEACYMVIGKKLTAQVSPRRISALINLWGLALVTPLGLWQALRFDFGAVHAAHWGLLGFYALAASVVTVWLWMKGLRHVPAQQAGVFSVMLPLSATAVGVLFLGESLALAQVLALGLALTGLLLATWPQRNAPAPRTAS</sequence>
<feature type="transmembrane region" description="Helical" evidence="6">
    <location>
        <begin position="251"/>
        <end position="270"/>
    </location>
</feature>
<evidence type="ECO:0000313" key="8">
    <source>
        <dbReference type="EMBL" id="KAB0584263.1"/>
    </source>
</evidence>
<evidence type="ECO:0000256" key="3">
    <source>
        <dbReference type="ARBA" id="ARBA00022692"/>
    </source>
</evidence>
<evidence type="ECO:0000256" key="5">
    <source>
        <dbReference type="ARBA" id="ARBA00023136"/>
    </source>
</evidence>
<keyword evidence="5 6" id="KW-0472">Membrane</keyword>
<dbReference type="EMBL" id="VZPB01000007">
    <property type="protein sequence ID" value="KAB0584263.1"/>
    <property type="molecule type" value="Genomic_DNA"/>
</dbReference>
<evidence type="ECO:0000256" key="4">
    <source>
        <dbReference type="ARBA" id="ARBA00022989"/>
    </source>
</evidence>
<dbReference type="GO" id="GO:0005886">
    <property type="term" value="C:plasma membrane"/>
    <property type="evidence" value="ECO:0007669"/>
    <property type="project" value="UniProtKB-SubCell"/>
</dbReference>
<evidence type="ECO:0000256" key="2">
    <source>
        <dbReference type="ARBA" id="ARBA00022475"/>
    </source>
</evidence>
<feature type="transmembrane region" description="Helical" evidence="6">
    <location>
        <begin position="73"/>
        <end position="92"/>
    </location>
</feature>
<organism evidence="8 9">
    <name type="scientific">Ideonella dechloratans</name>
    <dbReference type="NCBI Taxonomy" id="36863"/>
    <lineage>
        <taxon>Bacteria</taxon>
        <taxon>Pseudomonadati</taxon>
        <taxon>Pseudomonadota</taxon>
        <taxon>Betaproteobacteria</taxon>
        <taxon>Burkholderiales</taxon>
        <taxon>Sphaerotilaceae</taxon>
        <taxon>Ideonella</taxon>
    </lineage>
</organism>